<dbReference type="PANTHER" id="PTHR10963">
    <property type="entry name" value="GLYCOSYL HYDROLASE-RELATED"/>
    <property type="match status" value="1"/>
</dbReference>
<dbReference type="STRING" id="1051890.A0A3N4LVP0"/>
<feature type="region of interest" description="Disordered" evidence="2">
    <location>
        <begin position="1"/>
        <end position="61"/>
    </location>
</feature>
<protein>
    <submittedName>
        <fullName evidence="5">Concanavalin A-like lectin/glucanase</fullName>
    </submittedName>
</protein>
<dbReference type="InterPro" id="IPR000757">
    <property type="entry name" value="Beta-glucanase-like"/>
</dbReference>
<sequence length="466" mass="52464">MMAIQNPFASSDDSQPQSRASSLYITQRRFPSSGGISVAEGGERSEGGEHSSSIEEKTSSKRRFQSFRLRGEYAQPWKADKRTDRVKYSNHIVYGFMTLAFLLCGYIIFTGYKSVVRHDYCLVYEDDFKTLDTSIWSHEVQLGGFGTGTFDWTTSDPANAYITPEGLRITPTLTNETTSISNAQIEHGYLLNLTSDGTCTGVGNKACAVFSNFTTGRIINPIRSARLTTKGRKSITYGRVEVTAKLPKGDWMWPAIWMMPEADTYGEWPKSGEIDIMEARGNPPSYSTGGRDKFASSLHWGPDKSSDAYWRTTAGRAVRRSDFSDKFHTFGIEWSEDYLFTYMDSRLYTVLWVGFKDKPLWQKGNFGTFVDSNSSYYVDPWSSTGRKNTPFDQPFYLILNLAVGGTDGHFPDGEGGKPWINANPNAMSDFWKSADQWLPTWPAQNDRGMTIKKIKMWQQGKCGSPN</sequence>
<dbReference type="InParanoid" id="A0A3N4LVP0"/>
<evidence type="ECO:0000259" key="4">
    <source>
        <dbReference type="PROSITE" id="PS51762"/>
    </source>
</evidence>
<dbReference type="AlphaFoldDB" id="A0A3N4LVP0"/>
<organism evidence="5 6">
    <name type="scientific">Terfezia boudieri ATCC MYA-4762</name>
    <dbReference type="NCBI Taxonomy" id="1051890"/>
    <lineage>
        <taxon>Eukaryota</taxon>
        <taxon>Fungi</taxon>
        <taxon>Dikarya</taxon>
        <taxon>Ascomycota</taxon>
        <taxon>Pezizomycotina</taxon>
        <taxon>Pezizomycetes</taxon>
        <taxon>Pezizales</taxon>
        <taxon>Pezizaceae</taxon>
        <taxon>Terfezia</taxon>
    </lineage>
</organism>
<feature type="domain" description="GH16" evidence="4">
    <location>
        <begin position="126"/>
        <end position="440"/>
    </location>
</feature>
<proteinExistence type="inferred from homology"/>
<accession>A0A3N4LVP0</accession>
<comment type="similarity">
    <text evidence="1">Belongs to the glycosyl hydrolase 16 family.</text>
</comment>
<dbReference type="PANTHER" id="PTHR10963:SF55">
    <property type="entry name" value="GLYCOSIDE HYDROLASE FAMILY 16 PROTEIN"/>
    <property type="match status" value="1"/>
</dbReference>
<evidence type="ECO:0000313" key="6">
    <source>
        <dbReference type="Proteomes" id="UP000267821"/>
    </source>
</evidence>
<keyword evidence="5" id="KW-0430">Lectin</keyword>
<dbReference type="PROSITE" id="PS51762">
    <property type="entry name" value="GH16_2"/>
    <property type="match status" value="1"/>
</dbReference>
<reference evidence="5 6" key="1">
    <citation type="journal article" date="2018" name="Nat. Ecol. Evol.">
        <title>Pezizomycetes genomes reveal the molecular basis of ectomycorrhizal truffle lifestyle.</title>
        <authorList>
            <person name="Murat C."/>
            <person name="Payen T."/>
            <person name="Noel B."/>
            <person name="Kuo A."/>
            <person name="Morin E."/>
            <person name="Chen J."/>
            <person name="Kohler A."/>
            <person name="Krizsan K."/>
            <person name="Balestrini R."/>
            <person name="Da Silva C."/>
            <person name="Montanini B."/>
            <person name="Hainaut M."/>
            <person name="Levati E."/>
            <person name="Barry K.W."/>
            <person name="Belfiori B."/>
            <person name="Cichocki N."/>
            <person name="Clum A."/>
            <person name="Dockter R.B."/>
            <person name="Fauchery L."/>
            <person name="Guy J."/>
            <person name="Iotti M."/>
            <person name="Le Tacon F."/>
            <person name="Lindquist E.A."/>
            <person name="Lipzen A."/>
            <person name="Malagnac F."/>
            <person name="Mello A."/>
            <person name="Molinier V."/>
            <person name="Miyauchi S."/>
            <person name="Poulain J."/>
            <person name="Riccioni C."/>
            <person name="Rubini A."/>
            <person name="Sitrit Y."/>
            <person name="Splivallo R."/>
            <person name="Traeger S."/>
            <person name="Wang M."/>
            <person name="Zifcakova L."/>
            <person name="Wipf D."/>
            <person name="Zambonelli A."/>
            <person name="Paolocci F."/>
            <person name="Nowrousian M."/>
            <person name="Ottonello S."/>
            <person name="Baldrian P."/>
            <person name="Spatafora J.W."/>
            <person name="Henrissat B."/>
            <person name="Nagy L.G."/>
            <person name="Aury J.M."/>
            <person name="Wincker P."/>
            <person name="Grigoriev I.V."/>
            <person name="Bonfante P."/>
            <person name="Martin F.M."/>
        </authorList>
    </citation>
    <scope>NUCLEOTIDE SEQUENCE [LARGE SCALE GENOMIC DNA]</scope>
    <source>
        <strain evidence="5 6">ATCC MYA-4762</strain>
    </source>
</reference>
<dbReference type="InterPro" id="IPR013320">
    <property type="entry name" value="ConA-like_dom_sf"/>
</dbReference>
<dbReference type="Proteomes" id="UP000267821">
    <property type="component" value="Unassembled WGS sequence"/>
</dbReference>
<evidence type="ECO:0000256" key="3">
    <source>
        <dbReference type="SAM" id="Phobius"/>
    </source>
</evidence>
<dbReference type="InterPro" id="IPR050546">
    <property type="entry name" value="Glycosyl_Hydrlase_16"/>
</dbReference>
<evidence type="ECO:0000313" key="5">
    <source>
        <dbReference type="EMBL" id="RPB22095.1"/>
    </source>
</evidence>
<evidence type="ECO:0000256" key="1">
    <source>
        <dbReference type="ARBA" id="ARBA00006865"/>
    </source>
</evidence>
<dbReference type="GO" id="GO:0030246">
    <property type="term" value="F:carbohydrate binding"/>
    <property type="evidence" value="ECO:0007669"/>
    <property type="project" value="UniProtKB-KW"/>
</dbReference>
<dbReference type="GO" id="GO:0004553">
    <property type="term" value="F:hydrolase activity, hydrolyzing O-glycosyl compounds"/>
    <property type="evidence" value="ECO:0007669"/>
    <property type="project" value="InterPro"/>
</dbReference>
<dbReference type="GO" id="GO:0005975">
    <property type="term" value="P:carbohydrate metabolic process"/>
    <property type="evidence" value="ECO:0007669"/>
    <property type="project" value="InterPro"/>
</dbReference>
<feature type="transmembrane region" description="Helical" evidence="3">
    <location>
        <begin position="92"/>
        <end position="112"/>
    </location>
</feature>
<feature type="compositionally biased region" description="Basic and acidic residues" evidence="2">
    <location>
        <begin position="41"/>
        <end position="59"/>
    </location>
</feature>
<keyword evidence="6" id="KW-1185">Reference proteome</keyword>
<keyword evidence="3" id="KW-0812">Transmembrane</keyword>
<dbReference type="EMBL" id="ML121554">
    <property type="protein sequence ID" value="RPB22095.1"/>
    <property type="molecule type" value="Genomic_DNA"/>
</dbReference>
<keyword evidence="3" id="KW-1133">Transmembrane helix</keyword>
<feature type="compositionally biased region" description="Polar residues" evidence="2">
    <location>
        <begin position="7"/>
        <end position="25"/>
    </location>
</feature>
<dbReference type="Gene3D" id="2.60.120.200">
    <property type="match status" value="1"/>
</dbReference>
<dbReference type="FunFam" id="2.60.120.200:FF:000178">
    <property type="entry name" value="Glycoside hydrolase family 16 protein"/>
    <property type="match status" value="1"/>
</dbReference>
<dbReference type="SUPFAM" id="SSF49899">
    <property type="entry name" value="Concanavalin A-like lectins/glucanases"/>
    <property type="match status" value="1"/>
</dbReference>
<evidence type="ECO:0000256" key="2">
    <source>
        <dbReference type="SAM" id="MobiDB-lite"/>
    </source>
</evidence>
<dbReference type="OrthoDB" id="4781at2759"/>
<gene>
    <name evidence="5" type="ORF">L211DRAFT_811076</name>
</gene>
<dbReference type="Pfam" id="PF00722">
    <property type="entry name" value="Glyco_hydro_16"/>
    <property type="match status" value="1"/>
</dbReference>
<keyword evidence="3" id="KW-0472">Membrane</keyword>
<name>A0A3N4LVP0_9PEZI</name>